<feature type="region of interest" description="Disordered" evidence="1">
    <location>
        <begin position="1"/>
        <end position="96"/>
    </location>
</feature>
<sequence>MSQGFNQSPGGTFGSSSGGFSGGQSGFGGGSQSGGFGGSSGGFTGGTSGGFTPAGSSGSPSGFSTPHAAPQSPAPGSSTGSSLGSSSGRRRAGGRLQSAPTEWILPGLVLGLISLGLNAWITFGAPVATDNLFFIVAVTAWVLAGILSVLSIGKYISTVNERKSTGFYTEVPWKKTLFTVTAILLIAAVVWSALDIALWVGKQSW</sequence>
<accession>A0A160PV54</accession>
<feature type="compositionally biased region" description="Low complexity" evidence="1">
    <location>
        <begin position="50"/>
        <end position="87"/>
    </location>
</feature>
<keyword evidence="2" id="KW-1133">Transmembrane helix</keyword>
<dbReference type="AlphaFoldDB" id="A0A160PV54"/>
<evidence type="ECO:0000256" key="2">
    <source>
        <dbReference type="SAM" id="Phobius"/>
    </source>
</evidence>
<keyword evidence="2" id="KW-0812">Transmembrane</keyword>
<dbReference type="EMBL" id="AP017369">
    <property type="protein sequence ID" value="BAU97081.1"/>
    <property type="molecule type" value="Genomic_DNA"/>
</dbReference>
<feature type="transmembrane region" description="Helical" evidence="2">
    <location>
        <begin position="133"/>
        <end position="156"/>
    </location>
</feature>
<evidence type="ECO:0000313" key="4">
    <source>
        <dbReference type="Proteomes" id="UP000218244"/>
    </source>
</evidence>
<gene>
    <name evidence="3" type="ORF">N24_2819</name>
</gene>
<evidence type="ECO:0000313" key="3">
    <source>
        <dbReference type="EMBL" id="BAU97081.1"/>
    </source>
</evidence>
<dbReference type="KEGG" id="csur:N24_2819"/>
<reference evidence="3 4" key="1">
    <citation type="submission" date="2016-02" db="EMBL/GenBank/DDBJ databases">
        <title>Corynebacterium glutamicum N24 whole genome sequencing project.</title>
        <authorList>
            <person name="Matsutani M."/>
            <person name="Nangtapong N."/>
            <person name="Yakushi T."/>
            <person name="Matsushita K."/>
        </authorList>
    </citation>
    <scope>NUCLEOTIDE SEQUENCE [LARGE SCALE GENOMIC DNA]</scope>
    <source>
        <strain evidence="3 4">N24</strain>
    </source>
</reference>
<evidence type="ECO:0000256" key="1">
    <source>
        <dbReference type="SAM" id="MobiDB-lite"/>
    </source>
</evidence>
<proteinExistence type="predicted"/>
<feature type="compositionally biased region" description="Gly residues" evidence="1">
    <location>
        <begin position="11"/>
        <end position="49"/>
    </location>
</feature>
<keyword evidence="4" id="KW-1185">Reference proteome</keyword>
<feature type="transmembrane region" description="Helical" evidence="2">
    <location>
        <begin position="177"/>
        <end position="200"/>
    </location>
</feature>
<protein>
    <submittedName>
        <fullName evidence="3">Uncharacterized protein</fullName>
    </submittedName>
</protein>
<name>A0A160PV54_9CORY</name>
<feature type="transmembrane region" description="Helical" evidence="2">
    <location>
        <begin position="103"/>
        <end position="121"/>
    </location>
</feature>
<dbReference type="RefSeq" id="WP_096458561.1">
    <property type="nucleotide sequence ID" value="NZ_AP017369.1"/>
</dbReference>
<keyword evidence="2" id="KW-0472">Membrane</keyword>
<dbReference type="Proteomes" id="UP000218244">
    <property type="component" value="Chromosome"/>
</dbReference>
<organism evidence="3 4">
    <name type="scientific">Corynebacterium suranareeae</name>
    <dbReference type="NCBI Taxonomy" id="2506452"/>
    <lineage>
        <taxon>Bacteria</taxon>
        <taxon>Bacillati</taxon>
        <taxon>Actinomycetota</taxon>
        <taxon>Actinomycetes</taxon>
        <taxon>Mycobacteriales</taxon>
        <taxon>Corynebacteriaceae</taxon>
        <taxon>Corynebacterium</taxon>
    </lineage>
</organism>